<evidence type="ECO:0000313" key="1">
    <source>
        <dbReference type="EMBL" id="CAF3682100.1"/>
    </source>
</evidence>
<comment type="caution">
    <text evidence="1">The sequence shown here is derived from an EMBL/GenBank/DDBJ whole genome shotgun (WGS) entry which is preliminary data.</text>
</comment>
<dbReference type="EMBL" id="CAJOBS010002779">
    <property type="protein sequence ID" value="CAF4833429.1"/>
    <property type="molecule type" value="Genomic_DNA"/>
</dbReference>
<dbReference type="EMBL" id="CAJNYV010004593">
    <property type="protein sequence ID" value="CAF3682100.1"/>
    <property type="molecule type" value="Genomic_DNA"/>
</dbReference>
<reference evidence="1" key="1">
    <citation type="submission" date="2021-02" db="EMBL/GenBank/DDBJ databases">
        <authorList>
            <person name="Nowell W R."/>
        </authorList>
    </citation>
    <scope>NUCLEOTIDE SEQUENCE</scope>
</reference>
<protein>
    <submittedName>
        <fullName evidence="1">Uncharacterized protein</fullName>
    </submittedName>
</protein>
<gene>
    <name evidence="1" type="ORF">KIK155_LOCUS25403</name>
    <name evidence="2" type="ORF">TOA249_LOCUS25497</name>
</gene>
<name>A0A818TAK3_9BILA</name>
<accession>A0A818TAK3</accession>
<dbReference type="AlphaFoldDB" id="A0A818TAK3"/>
<dbReference type="Proteomes" id="UP000663838">
    <property type="component" value="Unassembled WGS sequence"/>
</dbReference>
<evidence type="ECO:0000313" key="3">
    <source>
        <dbReference type="Proteomes" id="UP000663865"/>
    </source>
</evidence>
<sequence length="111" mass="13373">MLNLEKLGLYLSISVDERFIDGNNLKENILNHMSQLNQFIFHIRFQRKQGQCHIYSYPFLMKYYEDTTNNFPSGLCPYVRVVSLYDEYPFEHAFFIRIAQSFPLMEKINFE</sequence>
<organism evidence="1 3">
    <name type="scientific">Rotaria socialis</name>
    <dbReference type="NCBI Taxonomy" id="392032"/>
    <lineage>
        <taxon>Eukaryota</taxon>
        <taxon>Metazoa</taxon>
        <taxon>Spiralia</taxon>
        <taxon>Gnathifera</taxon>
        <taxon>Rotifera</taxon>
        <taxon>Eurotatoria</taxon>
        <taxon>Bdelloidea</taxon>
        <taxon>Philodinida</taxon>
        <taxon>Philodinidae</taxon>
        <taxon>Rotaria</taxon>
    </lineage>
</organism>
<evidence type="ECO:0000313" key="2">
    <source>
        <dbReference type="EMBL" id="CAF4833429.1"/>
    </source>
</evidence>
<dbReference type="Proteomes" id="UP000663865">
    <property type="component" value="Unassembled WGS sequence"/>
</dbReference>
<proteinExistence type="predicted"/>